<reference evidence="1 2" key="1">
    <citation type="journal article" date="2016" name="Nat. Commun.">
        <title>Thousands of microbial genomes shed light on interconnected biogeochemical processes in an aquifer system.</title>
        <authorList>
            <person name="Anantharaman K."/>
            <person name="Brown C.T."/>
            <person name="Hug L.A."/>
            <person name="Sharon I."/>
            <person name="Castelle C.J."/>
            <person name="Probst A.J."/>
            <person name="Thomas B.C."/>
            <person name="Singh A."/>
            <person name="Wilkins M.J."/>
            <person name="Karaoz U."/>
            <person name="Brodie E.L."/>
            <person name="Williams K.H."/>
            <person name="Hubbard S.S."/>
            <person name="Banfield J.F."/>
        </authorList>
    </citation>
    <scope>NUCLEOTIDE SEQUENCE [LARGE SCALE GENOMIC DNA]</scope>
</reference>
<dbReference type="EMBL" id="MFGW01000063">
    <property type="protein sequence ID" value="OGF67287.1"/>
    <property type="molecule type" value="Genomic_DNA"/>
</dbReference>
<organism evidence="1 2">
    <name type="scientific">Candidatus Fischerbacteria bacterium RBG_13_37_8</name>
    <dbReference type="NCBI Taxonomy" id="1817863"/>
    <lineage>
        <taxon>Bacteria</taxon>
        <taxon>Candidatus Fischeribacteriota</taxon>
    </lineage>
</organism>
<name>A0A1F5VVJ1_9BACT</name>
<dbReference type="AlphaFoldDB" id="A0A1F5VVJ1"/>
<dbReference type="InterPro" id="IPR010985">
    <property type="entry name" value="Ribbon_hlx_hlx"/>
</dbReference>
<comment type="caution">
    <text evidence="1">The sequence shown here is derived from an EMBL/GenBank/DDBJ whole genome shotgun (WGS) entry which is preliminary data.</text>
</comment>
<evidence type="ECO:0000313" key="1">
    <source>
        <dbReference type="EMBL" id="OGF67287.1"/>
    </source>
</evidence>
<gene>
    <name evidence="1" type="ORF">A2Y62_03295</name>
</gene>
<evidence type="ECO:0000313" key="2">
    <source>
        <dbReference type="Proteomes" id="UP000178943"/>
    </source>
</evidence>
<evidence type="ECO:0008006" key="3">
    <source>
        <dbReference type="Google" id="ProtNLM"/>
    </source>
</evidence>
<dbReference type="Proteomes" id="UP000178943">
    <property type="component" value="Unassembled WGS sequence"/>
</dbReference>
<accession>A0A1F5VVJ1</accession>
<sequence length="81" mass="9408">MNVQILIRIDKSLKEALQRLSKKENKSTNEKICELIGEYVTEHSMETAMKKLWDDISVSLKKKGYTRADVNRAIKRVRKGT</sequence>
<dbReference type="GO" id="GO:0006355">
    <property type="term" value="P:regulation of DNA-templated transcription"/>
    <property type="evidence" value="ECO:0007669"/>
    <property type="project" value="InterPro"/>
</dbReference>
<proteinExistence type="predicted"/>
<dbReference type="SUPFAM" id="SSF47598">
    <property type="entry name" value="Ribbon-helix-helix"/>
    <property type="match status" value="1"/>
</dbReference>
<protein>
    <recommendedName>
        <fullName evidence="3">CopG family transcriptional regulator</fullName>
    </recommendedName>
</protein>